<evidence type="ECO:0008006" key="3">
    <source>
        <dbReference type="Google" id="ProtNLM"/>
    </source>
</evidence>
<dbReference type="PANTHER" id="PTHR43611">
    <property type="entry name" value="ALPHA-D-GLUCOSE 1-PHOSPHATE PHOSPHATASE"/>
    <property type="match status" value="1"/>
</dbReference>
<dbReference type="PANTHER" id="PTHR43611:SF3">
    <property type="entry name" value="FLAVIN MONONUCLEOTIDE HYDROLASE 1, CHLOROPLATIC"/>
    <property type="match status" value="1"/>
</dbReference>
<dbReference type="Proteomes" id="UP000308671">
    <property type="component" value="Unassembled WGS sequence"/>
</dbReference>
<dbReference type="InterPro" id="IPR023198">
    <property type="entry name" value="PGP-like_dom2"/>
</dbReference>
<sequence length="485" mass="56061">MGSIPTSDFDTIIFDLGNVLIKMPPQVPEATETSSIPTLRRLVSTSTWMRYECGQLDETQCYEMLGKKFGLPPSAIAKVISEARDTLEYDTAIISWIRGLMDETHGPLKLIAVWRIPIPEHTALYKRWGDELSSTFDEILTSSTIGIRQPDLGFYRHVLKATRRDPGRTILIDSDVRNLVAACSLGMRSIPYKTLPALSRTMKNVLYDPLIRGDMFLNRNAKHLHPETDCGTVLMENFVQLLILDVTSDENLIVLKKPDYIHQTTWNYYIEPPSFTNLKTPNDLDTTSLALQVMPPDNDTITSIFDNMLEYLNPDGIPYVYYDRTRPRIDPIVCLNILTTFHKYQRGDQLSQARNWIWDILLHRAYLHGTYYYRSAEWFFFWVYRFIKDATYYPNIQEQFTSLLKQRIQERIGMPGDALALAMRLMVCGFVDVRNYQDMQRLKELQCEDGGWERGYLYSIPIVGKDVFDRGFTTALAMQAIRVEC</sequence>
<keyword evidence="2" id="KW-1185">Reference proteome</keyword>
<dbReference type="Gene3D" id="3.40.50.1000">
    <property type="entry name" value="HAD superfamily/HAD-like"/>
    <property type="match status" value="1"/>
</dbReference>
<name>A0A4V4HTK6_9HELO</name>
<proteinExistence type="predicted"/>
<evidence type="ECO:0000313" key="1">
    <source>
        <dbReference type="EMBL" id="THV45926.1"/>
    </source>
</evidence>
<protein>
    <recommendedName>
        <fullName evidence="3">HAD-like protein</fullName>
    </recommendedName>
</protein>
<dbReference type="EMBL" id="PQXL01000435">
    <property type="protein sequence ID" value="THV45926.1"/>
    <property type="molecule type" value="Genomic_DNA"/>
</dbReference>
<reference evidence="1 2" key="1">
    <citation type="submission" date="2017-12" db="EMBL/GenBank/DDBJ databases">
        <title>Comparative genomics of Botrytis spp.</title>
        <authorList>
            <person name="Valero-Jimenez C.A."/>
            <person name="Tapia P."/>
            <person name="Veloso J."/>
            <person name="Silva-Moreno E."/>
            <person name="Staats M."/>
            <person name="Valdes J.H."/>
            <person name="Van Kan J.A.L."/>
        </authorList>
    </citation>
    <scope>NUCLEOTIDE SEQUENCE [LARGE SCALE GENOMIC DNA]</scope>
    <source>
        <strain evidence="1 2">MUCL435</strain>
    </source>
</reference>
<dbReference type="Gene3D" id="1.10.150.240">
    <property type="entry name" value="Putative phosphatase, domain 2"/>
    <property type="match status" value="1"/>
</dbReference>
<comment type="caution">
    <text evidence="1">The sequence shown here is derived from an EMBL/GenBank/DDBJ whole genome shotgun (WGS) entry which is preliminary data.</text>
</comment>
<dbReference type="OrthoDB" id="2012566at2759"/>
<dbReference type="SUPFAM" id="SSF56784">
    <property type="entry name" value="HAD-like"/>
    <property type="match status" value="1"/>
</dbReference>
<dbReference type="InterPro" id="IPR036412">
    <property type="entry name" value="HAD-like_sf"/>
</dbReference>
<gene>
    <name evidence="1" type="ORF">BGAL_0436g00060</name>
</gene>
<dbReference type="InterPro" id="IPR023214">
    <property type="entry name" value="HAD_sf"/>
</dbReference>
<evidence type="ECO:0000313" key="2">
    <source>
        <dbReference type="Proteomes" id="UP000308671"/>
    </source>
</evidence>
<dbReference type="AlphaFoldDB" id="A0A4V4HTK6"/>
<accession>A0A4V4HTK6</accession>
<organism evidence="1 2">
    <name type="scientific">Botrytis galanthina</name>
    <dbReference type="NCBI Taxonomy" id="278940"/>
    <lineage>
        <taxon>Eukaryota</taxon>
        <taxon>Fungi</taxon>
        <taxon>Dikarya</taxon>
        <taxon>Ascomycota</taxon>
        <taxon>Pezizomycotina</taxon>
        <taxon>Leotiomycetes</taxon>
        <taxon>Helotiales</taxon>
        <taxon>Sclerotiniaceae</taxon>
        <taxon>Botrytis</taxon>
    </lineage>
</organism>